<keyword evidence="4" id="KW-0472">Membrane</keyword>
<dbReference type="Pfam" id="PF07980">
    <property type="entry name" value="SusD_RagB"/>
    <property type="match status" value="1"/>
</dbReference>
<dbReference type="PATRIC" id="fig|320787.5.peg.4107"/>
<comment type="subcellular location">
    <subcellularLocation>
        <location evidence="1">Cell outer membrane</location>
    </subcellularLocation>
</comment>
<accession>A0A0H4PFX3</accession>
<dbReference type="InterPro" id="IPR033985">
    <property type="entry name" value="SusD-like_N"/>
</dbReference>
<keyword evidence="5" id="KW-0998">Cell outer membrane</keyword>
<dbReference type="InterPro" id="IPR012944">
    <property type="entry name" value="SusD_RagB_dom"/>
</dbReference>
<evidence type="ECO:0000259" key="7">
    <source>
        <dbReference type="Pfam" id="PF14322"/>
    </source>
</evidence>
<name>A0A0H4PFX3_9BACT</name>
<evidence type="ECO:0000313" key="9">
    <source>
        <dbReference type="Proteomes" id="UP000036520"/>
    </source>
</evidence>
<sequence length="562" mass="63541">MKLKSILYSAFLVGMVGCADLDLNPLSEGSSEAWYSNATEVEMSVNDIFRSVFWQGYDDAWTDDFTNREALTPVTNATINGEWGTLNTVWANTYKVIARSNTLLLNMDKIQGTVPQATIDKYMGNAHFVRAAKYGELVFYFGDVIYSTDILSLEEAFTMGRTDKNTIKEAVYQDFDVAASLLPESYGSSENKLATKGAAYAMKARFAIQMGDFAIARDAAKACMDLGVHELYPIYEELFLTSTRNPSEVIFAMPRSRSLNVTWNVRNYLPRNVGGWGGAFAPSWDLLHAYLCTDGLPIDESPLYDPKNPFENRDPRCAATIVPFQSRHLNFTYQPHPDTTQVMNFNTGSYQTNNDTRSVAAFASFNGLLRKKGVDEDWLLNYQAENDEILMRYADVLLMYAEAKIELGEIDGSVHEAMNSVRARAYGVAVEQVTEYPAITSSDQAELRTILRTERRMEFGFEGVRYSDIIRWKIAEKVLNRDVYGMLDVAELKEKVIDQDLWFFPMTPEIDEDGVADLSPMYEAGLVKRLAIRQFEAPKQYLWPIPSKEILINSNLDQNPGY</sequence>
<proteinExistence type="inferred from homology"/>
<dbReference type="EMBL" id="CP012040">
    <property type="protein sequence ID" value="AKP53124.1"/>
    <property type="molecule type" value="Genomic_DNA"/>
</dbReference>
<dbReference type="KEGG" id="camu:CA2015_3750"/>
<dbReference type="STRING" id="320787.CA2015_3750"/>
<dbReference type="RefSeq" id="WP_048643262.1">
    <property type="nucleotide sequence ID" value="NZ_CP012040.1"/>
</dbReference>
<organism evidence="8 9">
    <name type="scientific">Cyclobacterium amurskyense</name>
    <dbReference type="NCBI Taxonomy" id="320787"/>
    <lineage>
        <taxon>Bacteria</taxon>
        <taxon>Pseudomonadati</taxon>
        <taxon>Bacteroidota</taxon>
        <taxon>Cytophagia</taxon>
        <taxon>Cytophagales</taxon>
        <taxon>Cyclobacteriaceae</taxon>
        <taxon>Cyclobacterium</taxon>
    </lineage>
</organism>
<evidence type="ECO:0000256" key="2">
    <source>
        <dbReference type="ARBA" id="ARBA00006275"/>
    </source>
</evidence>
<keyword evidence="9" id="KW-1185">Reference proteome</keyword>
<evidence type="ECO:0000256" key="5">
    <source>
        <dbReference type="ARBA" id="ARBA00023237"/>
    </source>
</evidence>
<dbReference type="Gene3D" id="1.25.40.390">
    <property type="match status" value="1"/>
</dbReference>
<evidence type="ECO:0000256" key="3">
    <source>
        <dbReference type="ARBA" id="ARBA00022729"/>
    </source>
</evidence>
<dbReference type="AlphaFoldDB" id="A0A0H4PFX3"/>
<evidence type="ECO:0000259" key="6">
    <source>
        <dbReference type="Pfam" id="PF07980"/>
    </source>
</evidence>
<keyword evidence="3" id="KW-0732">Signal</keyword>
<gene>
    <name evidence="8" type="ORF">CA2015_3750</name>
</gene>
<dbReference type="OrthoDB" id="621018at2"/>
<dbReference type="Pfam" id="PF14322">
    <property type="entry name" value="SusD-like_3"/>
    <property type="match status" value="1"/>
</dbReference>
<evidence type="ECO:0000313" key="8">
    <source>
        <dbReference type="EMBL" id="AKP53124.1"/>
    </source>
</evidence>
<dbReference type="Proteomes" id="UP000036520">
    <property type="component" value="Chromosome"/>
</dbReference>
<reference evidence="8 9" key="1">
    <citation type="submission" date="2015-07" db="EMBL/GenBank/DDBJ databases">
        <authorList>
            <person name="Kim K.M."/>
        </authorList>
    </citation>
    <scope>NUCLEOTIDE SEQUENCE [LARGE SCALE GENOMIC DNA]</scope>
    <source>
        <strain evidence="8 9">KCTC 12363</strain>
    </source>
</reference>
<dbReference type="SUPFAM" id="SSF48452">
    <property type="entry name" value="TPR-like"/>
    <property type="match status" value="1"/>
</dbReference>
<dbReference type="PROSITE" id="PS51257">
    <property type="entry name" value="PROKAR_LIPOPROTEIN"/>
    <property type="match status" value="1"/>
</dbReference>
<dbReference type="GO" id="GO:0009279">
    <property type="term" value="C:cell outer membrane"/>
    <property type="evidence" value="ECO:0007669"/>
    <property type="project" value="UniProtKB-SubCell"/>
</dbReference>
<evidence type="ECO:0000256" key="4">
    <source>
        <dbReference type="ARBA" id="ARBA00023136"/>
    </source>
</evidence>
<feature type="domain" description="RagB/SusD" evidence="6">
    <location>
        <begin position="248"/>
        <end position="562"/>
    </location>
</feature>
<protein>
    <submittedName>
        <fullName evidence="8">RagB/SusD domain-containing protein</fullName>
    </submittedName>
</protein>
<comment type="similarity">
    <text evidence="2">Belongs to the SusD family.</text>
</comment>
<feature type="domain" description="SusD-like N-terminal" evidence="7">
    <location>
        <begin position="77"/>
        <end position="206"/>
    </location>
</feature>
<dbReference type="InterPro" id="IPR011990">
    <property type="entry name" value="TPR-like_helical_dom_sf"/>
</dbReference>
<evidence type="ECO:0000256" key="1">
    <source>
        <dbReference type="ARBA" id="ARBA00004442"/>
    </source>
</evidence>